<keyword evidence="3" id="KW-1185">Reference proteome</keyword>
<evidence type="ECO:0000256" key="1">
    <source>
        <dbReference type="SAM" id="MobiDB-lite"/>
    </source>
</evidence>
<gene>
    <name evidence="2" type="ORF">PVAR5_3976</name>
</gene>
<dbReference type="Proteomes" id="UP000018001">
    <property type="component" value="Unassembled WGS sequence"/>
</dbReference>
<dbReference type="InParanoid" id="V5FDI3"/>
<feature type="compositionally biased region" description="Polar residues" evidence="1">
    <location>
        <begin position="239"/>
        <end position="252"/>
    </location>
</feature>
<feature type="region of interest" description="Disordered" evidence="1">
    <location>
        <begin position="206"/>
        <end position="252"/>
    </location>
</feature>
<dbReference type="AlphaFoldDB" id="V5FDI3"/>
<organism evidence="2 3">
    <name type="scientific">Byssochlamys spectabilis (strain No. 5 / NBRC 109023)</name>
    <name type="common">Paecilomyces variotii</name>
    <dbReference type="NCBI Taxonomy" id="1356009"/>
    <lineage>
        <taxon>Eukaryota</taxon>
        <taxon>Fungi</taxon>
        <taxon>Dikarya</taxon>
        <taxon>Ascomycota</taxon>
        <taxon>Pezizomycotina</taxon>
        <taxon>Eurotiomycetes</taxon>
        <taxon>Eurotiomycetidae</taxon>
        <taxon>Eurotiales</taxon>
        <taxon>Thermoascaceae</taxon>
        <taxon>Paecilomyces</taxon>
    </lineage>
</organism>
<protein>
    <submittedName>
        <fullName evidence="2">Uncharacterized protein</fullName>
    </submittedName>
</protein>
<feature type="compositionally biased region" description="Polar residues" evidence="1">
    <location>
        <begin position="206"/>
        <end position="218"/>
    </location>
</feature>
<proteinExistence type="predicted"/>
<evidence type="ECO:0000313" key="3">
    <source>
        <dbReference type="Proteomes" id="UP000018001"/>
    </source>
</evidence>
<accession>V5FDI3</accession>
<name>V5FDI3_BYSSN</name>
<comment type="caution">
    <text evidence="2">The sequence shown here is derived from an EMBL/GenBank/DDBJ whole genome shotgun (WGS) entry which is preliminary data.</text>
</comment>
<dbReference type="EMBL" id="BAUL01000122">
    <property type="protein sequence ID" value="GAD95334.1"/>
    <property type="molecule type" value="Genomic_DNA"/>
</dbReference>
<sequence length="252" mass="28047">MDYTFGLPTMNDGSSPQLLENELLGTDDQPWYYNAYPSSTNAQTTPHASPRQEFILNTPDDVRGGVGSQDANQHIGSAENSYIPDFQGVNLPHNQPSFSAFQSTIHNVQHITHVHYHGSDPLSNRSFNPIAQDVANQPSFSAFQSTIHNVQHITHVHYHGSDPLSSGSFNPIAQDVANQRANMNNPEHCSRDQQQIQGTLEATIEQPQTPLQQSNGDMQRTPRELRPQSTPPPMQSSSKNHQCTKETNMVRQ</sequence>
<evidence type="ECO:0000313" key="2">
    <source>
        <dbReference type="EMBL" id="GAD95334.1"/>
    </source>
</evidence>
<dbReference type="HOGENOM" id="CLU_1102648_0_0_1"/>
<reference evidence="3" key="1">
    <citation type="journal article" date="2014" name="Genome Announc.">
        <title>Draft genome sequence of the formaldehyde-resistant fungus Byssochlamys spectabilis No. 5 (anamorph Paecilomyces variotii No. 5) (NBRC109023).</title>
        <authorList>
            <person name="Oka T."/>
            <person name="Ekino K."/>
            <person name="Fukuda K."/>
            <person name="Nomura Y."/>
        </authorList>
    </citation>
    <scope>NUCLEOTIDE SEQUENCE [LARGE SCALE GENOMIC DNA]</scope>
    <source>
        <strain evidence="3">No. 5 / NBRC 109023</strain>
    </source>
</reference>